<sequence>MPDEVNIDELLELESEEERRRKIQDFIQELLAKLHGLHRQPGLHQPSPSHDGSLSPLQDPARTAHP</sequence>
<evidence type="ECO:0000256" key="5">
    <source>
        <dbReference type="SAM" id="MobiDB-lite"/>
    </source>
</evidence>
<comment type="similarity">
    <text evidence="1 4">Belongs to the PP1 inhibitor family.</text>
</comment>
<evidence type="ECO:0000256" key="1">
    <source>
        <dbReference type="ARBA" id="ARBA00005483"/>
    </source>
</evidence>
<organism evidence="6 7">
    <name type="scientific">Saguinus oedipus</name>
    <name type="common">Cotton-top tamarin</name>
    <name type="synonym">Oedipomidas oedipus</name>
    <dbReference type="NCBI Taxonomy" id="9490"/>
    <lineage>
        <taxon>Eukaryota</taxon>
        <taxon>Metazoa</taxon>
        <taxon>Chordata</taxon>
        <taxon>Craniata</taxon>
        <taxon>Vertebrata</taxon>
        <taxon>Euteleostomi</taxon>
        <taxon>Mammalia</taxon>
        <taxon>Eutheria</taxon>
        <taxon>Euarchontoglires</taxon>
        <taxon>Primates</taxon>
        <taxon>Haplorrhini</taxon>
        <taxon>Platyrrhini</taxon>
        <taxon>Cebidae</taxon>
        <taxon>Callitrichinae</taxon>
        <taxon>Saguinus</taxon>
    </lineage>
</organism>
<evidence type="ECO:0000256" key="4">
    <source>
        <dbReference type="RuleBase" id="RU369059"/>
    </source>
</evidence>
<keyword evidence="2 4" id="KW-0597">Phosphoprotein</keyword>
<gene>
    <name evidence="6" type="ORF">P7K49_034241</name>
</gene>
<dbReference type="InterPro" id="IPR036658">
    <property type="entry name" value="CPI-17_sf"/>
</dbReference>
<proteinExistence type="inferred from homology"/>
<feature type="region of interest" description="Disordered" evidence="5">
    <location>
        <begin position="37"/>
        <end position="66"/>
    </location>
</feature>
<comment type="subcellular location">
    <subcellularLocation>
        <location evidence="4">Cytoplasm</location>
    </subcellularLocation>
</comment>
<evidence type="ECO:0000313" key="7">
    <source>
        <dbReference type="Proteomes" id="UP001266305"/>
    </source>
</evidence>
<evidence type="ECO:0000313" key="6">
    <source>
        <dbReference type="EMBL" id="KAK2088334.1"/>
    </source>
</evidence>
<protein>
    <recommendedName>
        <fullName evidence="4">Protein phosphatase 1 regulatory subunit 14</fullName>
    </recommendedName>
</protein>
<dbReference type="SUPFAM" id="SSF81790">
    <property type="entry name" value="Myosin phosphatase inhibitor 17kDa protein, CPI-17"/>
    <property type="match status" value="1"/>
</dbReference>
<feature type="compositionally biased region" description="Polar residues" evidence="5">
    <location>
        <begin position="46"/>
        <end position="56"/>
    </location>
</feature>
<keyword evidence="3 4" id="KW-0650">Protein phosphatase inhibitor</keyword>
<accession>A0ABQ9TU66</accession>
<dbReference type="Pfam" id="PF05361">
    <property type="entry name" value="PP1_inhibitor"/>
    <property type="match status" value="1"/>
</dbReference>
<reference evidence="6 7" key="1">
    <citation type="submission" date="2023-05" db="EMBL/GenBank/DDBJ databases">
        <title>B98-5 Cell Line De Novo Hybrid Assembly: An Optical Mapping Approach.</title>
        <authorList>
            <person name="Kananen K."/>
            <person name="Auerbach J.A."/>
            <person name="Kautto E."/>
            <person name="Blachly J.S."/>
        </authorList>
    </citation>
    <scope>NUCLEOTIDE SEQUENCE [LARGE SCALE GENOMIC DNA]</scope>
    <source>
        <strain evidence="6">B95-8</strain>
        <tissue evidence="6">Cell line</tissue>
    </source>
</reference>
<evidence type="ECO:0000256" key="3">
    <source>
        <dbReference type="ARBA" id="ARBA00023272"/>
    </source>
</evidence>
<comment type="function">
    <text evidence="4">Inhibitor of PPP1CA.</text>
</comment>
<comment type="caution">
    <text evidence="6">The sequence shown here is derived from an EMBL/GenBank/DDBJ whole genome shotgun (WGS) entry which is preliminary data.</text>
</comment>
<dbReference type="Gene3D" id="1.10.150.220">
    <property type="entry name" value="CPI-17"/>
    <property type="match status" value="1"/>
</dbReference>
<keyword evidence="7" id="KW-1185">Reference proteome</keyword>
<dbReference type="EMBL" id="JASSZA010000019">
    <property type="protein sequence ID" value="KAK2088334.1"/>
    <property type="molecule type" value="Genomic_DNA"/>
</dbReference>
<evidence type="ECO:0000256" key="2">
    <source>
        <dbReference type="ARBA" id="ARBA00022553"/>
    </source>
</evidence>
<dbReference type="Proteomes" id="UP001266305">
    <property type="component" value="Unassembled WGS sequence"/>
</dbReference>
<dbReference type="InterPro" id="IPR008025">
    <property type="entry name" value="CPI-17"/>
</dbReference>
<name>A0ABQ9TU66_SAGOE</name>
<keyword evidence="4" id="KW-0963">Cytoplasm</keyword>